<dbReference type="InterPro" id="IPR002492">
    <property type="entry name" value="Transposase_Tc1-like"/>
</dbReference>
<keyword evidence="4" id="KW-1185">Reference proteome</keyword>
<dbReference type="Gene3D" id="1.10.10.10">
    <property type="entry name" value="Winged helix-like DNA-binding domain superfamily/Winged helix DNA-binding domain"/>
    <property type="match status" value="1"/>
</dbReference>
<dbReference type="InParanoid" id="A0A3B5PVD0"/>
<dbReference type="PANTHER" id="PTHR23022">
    <property type="entry name" value="TRANSPOSABLE ELEMENT-RELATED"/>
    <property type="match status" value="1"/>
</dbReference>
<dbReference type="GO" id="GO:0003677">
    <property type="term" value="F:DNA binding"/>
    <property type="evidence" value="ECO:0007669"/>
    <property type="project" value="InterPro"/>
</dbReference>
<dbReference type="Ensembl" id="ENSXMAT00000037595.1">
    <property type="protein sequence ID" value="ENSXMAP00000023618.1"/>
    <property type="gene ID" value="ENSXMAG00000028384.1"/>
</dbReference>
<dbReference type="Gene3D" id="3.30.420.10">
    <property type="entry name" value="Ribonuclease H-like superfamily/Ribonuclease H"/>
    <property type="match status" value="1"/>
</dbReference>
<dbReference type="InterPro" id="IPR036388">
    <property type="entry name" value="WH-like_DNA-bd_sf"/>
</dbReference>
<dbReference type="Pfam" id="PF13358">
    <property type="entry name" value="DDE_3"/>
    <property type="match status" value="1"/>
</dbReference>
<dbReference type="GO" id="GO:0015074">
    <property type="term" value="P:DNA integration"/>
    <property type="evidence" value="ECO:0007669"/>
    <property type="project" value="InterPro"/>
</dbReference>
<accession>A0A3B5PVD0</accession>
<dbReference type="SUPFAM" id="SSF46689">
    <property type="entry name" value="Homeodomain-like"/>
    <property type="match status" value="1"/>
</dbReference>
<reference evidence="3" key="4">
    <citation type="submission" date="2025-09" db="UniProtKB">
        <authorList>
            <consortium name="Ensembl"/>
        </authorList>
    </citation>
    <scope>IDENTIFICATION</scope>
    <source>
        <strain evidence="3">JP 163 A</strain>
    </source>
</reference>
<evidence type="ECO:0000259" key="1">
    <source>
        <dbReference type="Pfam" id="PF01498"/>
    </source>
</evidence>
<dbReference type="InterPro" id="IPR009057">
    <property type="entry name" value="Homeodomain-like_sf"/>
</dbReference>
<dbReference type="AlphaFoldDB" id="A0A3B5PVD0"/>
<proteinExistence type="predicted"/>
<dbReference type="GO" id="GO:0006313">
    <property type="term" value="P:DNA transposition"/>
    <property type="evidence" value="ECO:0007669"/>
    <property type="project" value="InterPro"/>
</dbReference>
<evidence type="ECO:0000259" key="2">
    <source>
        <dbReference type="Pfam" id="PF13358"/>
    </source>
</evidence>
<dbReference type="PANTHER" id="PTHR23022:SF134">
    <property type="entry name" value="TRANSPOSABLE ELEMENT TC1 TRANSPOSASE"/>
    <property type="match status" value="1"/>
</dbReference>
<dbReference type="InterPro" id="IPR038717">
    <property type="entry name" value="Tc1-like_DDE_dom"/>
</dbReference>
<reference evidence="4" key="2">
    <citation type="journal article" date="2013" name="Nat. Genet.">
        <title>The genome of the platyfish, Xiphophorus maculatus, provides insights into evolutionary adaptation and several complex traits.</title>
        <authorList>
            <person name="Schartl M."/>
            <person name="Walter R.B."/>
            <person name="Shen Y."/>
            <person name="Garcia T."/>
            <person name="Catchen J."/>
            <person name="Amores A."/>
            <person name="Braasch I."/>
            <person name="Chalopin D."/>
            <person name="Volff J.N."/>
            <person name="Lesch K.P."/>
            <person name="Bisazza A."/>
            <person name="Minx P."/>
            <person name="Hillier L."/>
            <person name="Wilson R.K."/>
            <person name="Fuerstenberg S."/>
            <person name="Boore J."/>
            <person name="Searle S."/>
            <person name="Postlethwait J.H."/>
            <person name="Warren W.C."/>
        </authorList>
    </citation>
    <scope>NUCLEOTIDE SEQUENCE [LARGE SCALE GENOMIC DNA]</scope>
    <source>
        <strain evidence="4">JP 163 A</strain>
    </source>
</reference>
<name>A0A3B5PVD0_XIPMA</name>
<organism evidence="3 4">
    <name type="scientific">Xiphophorus maculatus</name>
    <name type="common">Southern platyfish</name>
    <name type="synonym">Platypoecilus maculatus</name>
    <dbReference type="NCBI Taxonomy" id="8083"/>
    <lineage>
        <taxon>Eukaryota</taxon>
        <taxon>Metazoa</taxon>
        <taxon>Chordata</taxon>
        <taxon>Craniata</taxon>
        <taxon>Vertebrata</taxon>
        <taxon>Euteleostomi</taxon>
        <taxon>Actinopterygii</taxon>
        <taxon>Neopterygii</taxon>
        <taxon>Teleostei</taxon>
        <taxon>Neoteleostei</taxon>
        <taxon>Acanthomorphata</taxon>
        <taxon>Ovalentaria</taxon>
        <taxon>Atherinomorphae</taxon>
        <taxon>Cyprinodontiformes</taxon>
        <taxon>Poeciliidae</taxon>
        <taxon>Poeciliinae</taxon>
        <taxon>Xiphophorus</taxon>
    </lineage>
</organism>
<dbReference type="Proteomes" id="UP000002852">
    <property type="component" value="Unassembled WGS sequence"/>
</dbReference>
<reference evidence="4" key="1">
    <citation type="submission" date="2012-01" db="EMBL/GenBank/DDBJ databases">
        <authorList>
            <person name="Walter R."/>
            <person name="Schartl M."/>
            <person name="Warren W."/>
        </authorList>
    </citation>
    <scope>NUCLEOTIDE SEQUENCE [LARGE SCALE GENOMIC DNA]</scope>
    <source>
        <strain evidence="4">JP 163 A</strain>
    </source>
</reference>
<feature type="domain" description="Transposase Tc1-like" evidence="1">
    <location>
        <begin position="76"/>
        <end position="147"/>
    </location>
</feature>
<evidence type="ECO:0008006" key="5">
    <source>
        <dbReference type="Google" id="ProtNLM"/>
    </source>
</evidence>
<feature type="domain" description="Tc1-like transposase DDE" evidence="2">
    <location>
        <begin position="250"/>
        <end position="306"/>
    </location>
</feature>
<evidence type="ECO:0000313" key="3">
    <source>
        <dbReference type="Ensembl" id="ENSXMAP00000023618.1"/>
    </source>
</evidence>
<protein>
    <recommendedName>
        <fullName evidence="5">Tc1-like transposase DDE domain-containing protein</fullName>
    </recommendedName>
</protein>
<dbReference type="Pfam" id="PF01498">
    <property type="entry name" value="HTH_Tnp_Tc3_2"/>
    <property type="match status" value="1"/>
</dbReference>
<dbReference type="OMA" id="HNATNSH"/>
<sequence length="351" mass="40311">MAKDTSCGRGKDVSLFKKGQTIGMHQAEKTSKEIAETTRIGLRTVQRIIKNWKDGGEPSSSRKKCGRKKILNDRDRRLLKRLVKSNRRKTTAELRSMFNCERKSISTRTMRRELKGLGLNSCVAVRKPLISKANQKKRLQFAREHKDWTLEEWKRVMWSDESRFTLFQGDGRIRVRREAGEVMHPSCLVPIVQACGGSAMIWGCCSWSGLGSATLCAQRMRSADYLNILNDQVIPSMDFVFPNGTGIFQDDNARIHQAHIVKEWFREHDTSFSHMDWPPQSPDLNPIENLWDVLEKALRSGQTLPSSIQDLGERLMQHWMEINLVTLQKLIETMPQRMRAVIKAKGGPTKY</sequence>
<dbReference type="InterPro" id="IPR052338">
    <property type="entry name" value="Transposase_5"/>
</dbReference>
<evidence type="ECO:0000313" key="4">
    <source>
        <dbReference type="Proteomes" id="UP000002852"/>
    </source>
</evidence>
<dbReference type="InterPro" id="IPR036397">
    <property type="entry name" value="RNaseH_sf"/>
</dbReference>
<reference evidence="3" key="3">
    <citation type="submission" date="2025-08" db="UniProtKB">
        <authorList>
            <consortium name="Ensembl"/>
        </authorList>
    </citation>
    <scope>IDENTIFICATION</scope>
    <source>
        <strain evidence="3">JP 163 A</strain>
    </source>
</reference>
<dbReference type="GeneTree" id="ENSGT01150000286900"/>